<dbReference type="OrthoDB" id="148652at2"/>
<feature type="domain" description="Transposase IS4-like" evidence="1">
    <location>
        <begin position="112"/>
        <end position="272"/>
    </location>
</feature>
<dbReference type="EMBL" id="LGKP01000042">
    <property type="protein sequence ID" value="KPL80024.1"/>
    <property type="molecule type" value="Genomic_DNA"/>
</dbReference>
<dbReference type="AlphaFoldDB" id="A0A0P6Y4J9"/>
<dbReference type="Proteomes" id="UP000050277">
    <property type="component" value="Unassembled WGS sequence"/>
</dbReference>
<dbReference type="EMBL" id="LGKP01000042">
    <property type="protein sequence ID" value="KPL79935.1"/>
    <property type="molecule type" value="Genomic_DNA"/>
</dbReference>
<evidence type="ECO:0000313" key="5">
    <source>
        <dbReference type="Proteomes" id="UP000050277"/>
    </source>
</evidence>
<evidence type="ECO:0000313" key="4">
    <source>
        <dbReference type="EMBL" id="KPL80024.1"/>
    </source>
</evidence>
<keyword evidence="5" id="KW-1185">Reference proteome</keyword>
<dbReference type="RefSeq" id="WP_054537276.1">
    <property type="nucleotide sequence ID" value="NZ_LGKP01000042.1"/>
</dbReference>
<dbReference type="EMBL" id="LGKP01000042">
    <property type="protein sequence ID" value="KPL80001.1"/>
    <property type="molecule type" value="Genomic_DNA"/>
</dbReference>
<dbReference type="Pfam" id="PF01609">
    <property type="entry name" value="DDE_Tnp_1"/>
    <property type="match status" value="1"/>
</dbReference>
<dbReference type="GO" id="GO:0004803">
    <property type="term" value="F:transposase activity"/>
    <property type="evidence" value="ECO:0007669"/>
    <property type="project" value="InterPro"/>
</dbReference>
<name>A0A0P6Y4J9_9CHLR</name>
<accession>A0A0P6Y4J9</accession>
<evidence type="ECO:0000313" key="2">
    <source>
        <dbReference type="EMBL" id="KPL79935.1"/>
    </source>
</evidence>
<organism evidence="3 5">
    <name type="scientific">Herpetosiphon geysericola</name>
    <dbReference type="NCBI Taxonomy" id="70996"/>
    <lineage>
        <taxon>Bacteria</taxon>
        <taxon>Bacillati</taxon>
        <taxon>Chloroflexota</taxon>
        <taxon>Chloroflexia</taxon>
        <taxon>Herpetosiphonales</taxon>
        <taxon>Herpetosiphonaceae</taxon>
        <taxon>Herpetosiphon</taxon>
    </lineage>
</organism>
<dbReference type="GO" id="GO:0006313">
    <property type="term" value="P:DNA transposition"/>
    <property type="evidence" value="ECO:0007669"/>
    <property type="project" value="InterPro"/>
</dbReference>
<protein>
    <submittedName>
        <fullName evidence="3">Transposase</fullName>
    </submittedName>
</protein>
<sequence>MPSIPFSDVMTMLYVLVDDWYQSTNRSPKAAAPGPAPALAPSEVLTILLAMDLVPFPSERGFLGFLRSTHGDLFPTLPHQSQFNRHARRLCGLLEPVRRSWLASWAMVDGPQVILDTKPIPVMGYTRPKTRSDFAGSASYGYCASRKLPYFGYKLVMLTTLDGIPVAYDLVPAHTDERAAADEILDQITNADVWADKGFLGEQWHQEVRATTDNRIWTAKRHNQRQNPAPFDSLLGSIRERIEGTFHELQNTGRNSERLLAKTVEGLVTRIASKVTHLVVKAVLRARFGIDVLTFTVIKEV</sequence>
<comment type="caution">
    <text evidence="3">The sequence shown here is derived from an EMBL/GenBank/DDBJ whole genome shotgun (WGS) entry which is preliminary data.</text>
</comment>
<evidence type="ECO:0000313" key="3">
    <source>
        <dbReference type="EMBL" id="KPL80001.1"/>
    </source>
</evidence>
<reference evidence="3 5" key="1">
    <citation type="submission" date="2015-07" db="EMBL/GenBank/DDBJ databases">
        <title>Whole genome sequence of Herpetosiphon geysericola DSM 7119.</title>
        <authorList>
            <person name="Hemp J."/>
            <person name="Ward L.M."/>
            <person name="Pace L.A."/>
            <person name="Fischer W.W."/>
        </authorList>
    </citation>
    <scope>NUCLEOTIDE SEQUENCE [LARGE SCALE GENOMIC DNA]</scope>
    <source>
        <strain evidence="3 5">DSM 7119</strain>
    </source>
</reference>
<evidence type="ECO:0000259" key="1">
    <source>
        <dbReference type="Pfam" id="PF01609"/>
    </source>
</evidence>
<proteinExistence type="predicted"/>
<dbReference type="GO" id="GO:0003677">
    <property type="term" value="F:DNA binding"/>
    <property type="evidence" value="ECO:0007669"/>
    <property type="project" value="InterPro"/>
</dbReference>
<dbReference type="InterPro" id="IPR002559">
    <property type="entry name" value="Transposase_11"/>
</dbReference>
<dbReference type="NCBIfam" id="NF033520">
    <property type="entry name" value="transpos_IS982"/>
    <property type="match status" value="1"/>
</dbReference>
<gene>
    <name evidence="2" type="ORF">SE18_25405</name>
    <name evidence="3" type="ORF">SE18_25815</name>
    <name evidence="4" type="ORF">SE18_25935</name>
</gene>